<dbReference type="SUPFAM" id="SSF52540">
    <property type="entry name" value="P-loop containing nucleoside triphosphate hydrolases"/>
    <property type="match status" value="1"/>
</dbReference>
<keyword evidence="1" id="KW-0813">Transport</keyword>
<dbReference type="AlphaFoldDB" id="A0A8J3V4B6"/>
<accession>A0A8J3V4B6</accession>
<keyword evidence="2" id="KW-1003">Cell membrane</keyword>
<dbReference type="Pfam" id="PF08402">
    <property type="entry name" value="TOBE_2"/>
    <property type="match status" value="1"/>
</dbReference>
<name>A0A8J3V4B6_9ACTN</name>
<dbReference type="GO" id="GO:0015408">
    <property type="term" value="F:ABC-type ferric iron transporter activity"/>
    <property type="evidence" value="ECO:0007669"/>
    <property type="project" value="InterPro"/>
</dbReference>
<dbReference type="InterPro" id="IPR027417">
    <property type="entry name" value="P-loop_NTPase"/>
</dbReference>
<dbReference type="RefSeq" id="WP_203946748.1">
    <property type="nucleotide sequence ID" value="NZ_BOOR01000037.1"/>
</dbReference>
<dbReference type="CDD" id="cd03259">
    <property type="entry name" value="ABC_Carb_Solutes_like"/>
    <property type="match status" value="1"/>
</dbReference>
<keyword evidence="4" id="KW-0997">Cell inner membrane</keyword>
<dbReference type="InterPro" id="IPR013611">
    <property type="entry name" value="Transp-assoc_OB_typ2"/>
</dbReference>
<sequence length="359" mass="37894">MTDGLKVTGLAKSYGPAKVLDGLDLAVPAGRLTALIGRSGSGKSTLLRLVAGFDRPDAGTVSIADRPMADVPPERRRIGYVTQEGSLFPHLTVAGNVTFGLPWRTRRDRRVVDEMLELVALDHRYARRYPHQLSGGEQQRVALARALATQPDLVLLDEPFSALDAELRADTRRAVTAALAATGTTTVLVTHDQAEALSLAAQVAVLRDGVIVQAGPPEEVYRRPVDPAVAAFVGELTTIPAQLTGDTAETPLGPIPLPNPAYGTGTVLVRPEQIVFTDTATARVRGKAVAIDFRGHDGLVDLLVDAETGGVRLTARCAGQLLPAPGQRVGLHLVGTALGVLTMDIGDGAVELATQRSWS</sequence>
<evidence type="ECO:0000256" key="6">
    <source>
        <dbReference type="ARBA" id="ARBA00022840"/>
    </source>
</evidence>
<keyword evidence="3" id="KW-0410">Iron transport</keyword>
<keyword evidence="6 13" id="KW-0067">ATP-binding</keyword>
<dbReference type="PROSITE" id="PS50893">
    <property type="entry name" value="ABC_TRANSPORTER_2"/>
    <property type="match status" value="1"/>
</dbReference>
<organism evidence="13 14">
    <name type="scientific">Planotetraspora thailandica</name>
    <dbReference type="NCBI Taxonomy" id="487172"/>
    <lineage>
        <taxon>Bacteria</taxon>
        <taxon>Bacillati</taxon>
        <taxon>Actinomycetota</taxon>
        <taxon>Actinomycetes</taxon>
        <taxon>Streptosporangiales</taxon>
        <taxon>Streptosporangiaceae</taxon>
        <taxon>Planotetraspora</taxon>
    </lineage>
</organism>
<dbReference type="PROSITE" id="PS00211">
    <property type="entry name" value="ABC_TRANSPORTER_1"/>
    <property type="match status" value="1"/>
</dbReference>
<keyword evidence="5" id="KW-0547">Nucleotide-binding</keyword>
<evidence type="ECO:0000313" key="14">
    <source>
        <dbReference type="Proteomes" id="UP000605992"/>
    </source>
</evidence>
<evidence type="ECO:0000256" key="1">
    <source>
        <dbReference type="ARBA" id="ARBA00022448"/>
    </source>
</evidence>
<dbReference type="InterPro" id="IPR003593">
    <property type="entry name" value="AAA+_ATPase"/>
</dbReference>
<evidence type="ECO:0000313" key="13">
    <source>
        <dbReference type="EMBL" id="GII56606.1"/>
    </source>
</evidence>
<keyword evidence="14" id="KW-1185">Reference proteome</keyword>
<dbReference type="InterPro" id="IPR015853">
    <property type="entry name" value="ABC_transpr_FbpC"/>
</dbReference>
<dbReference type="PANTHER" id="PTHR42781">
    <property type="entry name" value="SPERMIDINE/PUTRESCINE IMPORT ATP-BINDING PROTEIN POTA"/>
    <property type="match status" value="1"/>
</dbReference>
<keyword evidence="7" id="KW-1278">Translocase</keyword>
<keyword evidence="10" id="KW-0472">Membrane</keyword>
<evidence type="ECO:0000256" key="8">
    <source>
        <dbReference type="ARBA" id="ARBA00023004"/>
    </source>
</evidence>
<dbReference type="EMBL" id="BOOR01000037">
    <property type="protein sequence ID" value="GII56606.1"/>
    <property type="molecule type" value="Genomic_DNA"/>
</dbReference>
<evidence type="ECO:0000256" key="11">
    <source>
        <dbReference type="ARBA" id="ARBA00066388"/>
    </source>
</evidence>
<comment type="caution">
    <text evidence="13">The sequence shown here is derived from an EMBL/GenBank/DDBJ whole genome shotgun (WGS) entry which is preliminary data.</text>
</comment>
<gene>
    <name evidence="13" type="primary">fbpC</name>
    <name evidence="13" type="ORF">Pth03_49950</name>
</gene>
<evidence type="ECO:0000256" key="4">
    <source>
        <dbReference type="ARBA" id="ARBA00022519"/>
    </source>
</evidence>
<evidence type="ECO:0000256" key="10">
    <source>
        <dbReference type="ARBA" id="ARBA00023136"/>
    </source>
</evidence>
<evidence type="ECO:0000256" key="2">
    <source>
        <dbReference type="ARBA" id="ARBA00022475"/>
    </source>
</evidence>
<dbReference type="InterPro" id="IPR017871">
    <property type="entry name" value="ABC_transporter-like_CS"/>
</dbReference>
<evidence type="ECO:0000256" key="3">
    <source>
        <dbReference type="ARBA" id="ARBA00022496"/>
    </source>
</evidence>
<keyword evidence="8" id="KW-0408">Iron</keyword>
<proteinExistence type="predicted"/>
<evidence type="ECO:0000256" key="9">
    <source>
        <dbReference type="ARBA" id="ARBA00023065"/>
    </source>
</evidence>
<evidence type="ECO:0000256" key="7">
    <source>
        <dbReference type="ARBA" id="ARBA00022967"/>
    </source>
</evidence>
<dbReference type="InterPro" id="IPR008995">
    <property type="entry name" value="Mo/tungstate-bd_C_term_dom"/>
</dbReference>
<dbReference type="EC" id="7.6.2.9" evidence="11"/>
<dbReference type="GO" id="GO:0005524">
    <property type="term" value="F:ATP binding"/>
    <property type="evidence" value="ECO:0007669"/>
    <property type="project" value="UniProtKB-KW"/>
</dbReference>
<dbReference type="FunFam" id="3.40.50.300:FF:000425">
    <property type="entry name" value="Probable ABC transporter, ATP-binding subunit"/>
    <property type="match status" value="1"/>
</dbReference>
<feature type="domain" description="ABC transporter" evidence="12">
    <location>
        <begin position="5"/>
        <end position="233"/>
    </location>
</feature>
<dbReference type="GO" id="GO:0015418">
    <property type="term" value="F:ABC-type quaternary ammonium compound transporting activity"/>
    <property type="evidence" value="ECO:0007669"/>
    <property type="project" value="UniProtKB-EC"/>
</dbReference>
<dbReference type="Proteomes" id="UP000605992">
    <property type="component" value="Unassembled WGS sequence"/>
</dbReference>
<dbReference type="SMART" id="SM00382">
    <property type="entry name" value="AAA"/>
    <property type="match status" value="1"/>
</dbReference>
<reference evidence="13" key="1">
    <citation type="submission" date="2021-01" db="EMBL/GenBank/DDBJ databases">
        <title>Whole genome shotgun sequence of Planotetraspora thailandica NBRC 104271.</title>
        <authorList>
            <person name="Komaki H."/>
            <person name="Tamura T."/>
        </authorList>
    </citation>
    <scope>NUCLEOTIDE SEQUENCE</scope>
    <source>
        <strain evidence="13">NBRC 104271</strain>
    </source>
</reference>
<protein>
    <recommendedName>
        <fullName evidence="11">ABC-type quaternary amine transporter</fullName>
        <ecNumber evidence="11">7.6.2.9</ecNumber>
    </recommendedName>
</protein>
<dbReference type="InterPro" id="IPR003439">
    <property type="entry name" value="ABC_transporter-like_ATP-bd"/>
</dbReference>
<keyword evidence="9" id="KW-0406">Ion transport</keyword>
<dbReference type="GO" id="GO:0016887">
    <property type="term" value="F:ATP hydrolysis activity"/>
    <property type="evidence" value="ECO:0007669"/>
    <property type="project" value="InterPro"/>
</dbReference>
<evidence type="ECO:0000256" key="5">
    <source>
        <dbReference type="ARBA" id="ARBA00022741"/>
    </source>
</evidence>
<dbReference type="Gene3D" id="3.40.50.300">
    <property type="entry name" value="P-loop containing nucleotide triphosphate hydrolases"/>
    <property type="match status" value="1"/>
</dbReference>
<dbReference type="Pfam" id="PF00005">
    <property type="entry name" value="ABC_tran"/>
    <property type="match status" value="1"/>
</dbReference>
<dbReference type="InterPro" id="IPR050093">
    <property type="entry name" value="ABC_SmlMolc_Importer"/>
</dbReference>
<dbReference type="SUPFAM" id="SSF50331">
    <property type="entry name" value="MOP-like"/>
    <property type="match status" value="1"/>
</dbReference>
<dbReference type="PANTHER" id="PTHR42781:SF5">
    <property type="entry name" value="PUTRESCINE TRANSPORT ATP-BINDING PROTEIN POTG"/>
    <property type="match status" value="1"/>
</dbReference>
<dbReference type="GO" id="GO:0043190">
    <property type="term" value="C:ATP-binding cassette (ABC) transporter complex"/>
    <property type="evidence" value="ECO:0007669"/>
    <property type="project" value="InterPro"/>
</dbReference>
<evidence type="ECO:0000259" key="12">
    <source>
        <dbReference type="PROSITE" id="PS50893"/>
    </source>
</evidence>